<proteinExistence type="predicted"/>
<dbReference type="Proteomes" id="UP000682928">
    <property type="component" value="Chromosome"/>
</dbReference>
<evidence type="ECO:0000313" key="2">
    <source>
        <dbReference type="EMBL" id="BCU53627.1"/>
    </source>
</evidence>
<keyword evidence="1" id="KW-0812">Transmembrane</keyword>
<protein>
    <submittedName>
        <fullName evidence="2">Uncharacterized protein</fullName>
    </submittedName>
</protein>
<evidence type="ECO:0000256" key="1">
    <source>
        <dbReference type="SAM" id="Phobius"/>
    </source>
</evidence>
<feature type="transmembrane region" description="Helical" evidence="1">
    <location>
        <begin position="20"/>
        <end position="41"/>
    </location>
</feature>
<sequence length="213" mass="23864">MDSAKEIAHDMLDAINVDGAGFLGAVAKGFISFPVSLYYLGYDFIHTEDRRENYEDKIRVARLVKSDNINKESLERIISVFMDEFSSRVDIEKVVGMVKSTTGTIIGKTLFAQLSGVNLGKILTNHAVTAFFAGATAGAVLTVGAEASRAIYVSRYLRERNPSFYYKLKYMGNLDLLYYLVEDVVRPFEAACDIHDKNQEDFDNLCKYFFGGL</sequence>
<reference evidence="2" key="1">
    <citation type="submission" date="2021-04" db="EMBL/GenBank/DDBJ databases">
        <title>Difference and commonality of drug resistance evolution in various bacteria. and drug sensitivity profiles.</title>
        <authorList>
            <person name="Maeda T."/>
            <person name="Shibai A."/>
            <person name="Kawada K."/>
            <person name="Kotani H."/>
            <person name="Tarusawa Y."/>
            <person name="Tanabe K."/>
            <person name="Furusawa C."/>
        </authorList>
    </citation>
    <scope>NUCLEOTIDE SEQUENCE</scope>
    <source>
        <strain evidence="2">JCM 8580</strain>
    </source>
</reference>
<dbReference type="AlphaFoldDB" id="A0AA86ISD3"/>
<organism evidence="2 3">
    <name type="scientific">Enterobacter kobei</name>
    <dbReference type="NCBI Taxonomy" id="208224"/>
    <lineage>
        <taxon>Bacteria</taxon>
        <taxon>Pseudomonadati</taxon>
        <taxon>Pseudomonadota</taxon>
        <taxon>Gammaproteobacteria</taxon>
        <taxon>Enterobacterales</taxon>
        <taxon>Enterobacteriaceae</taxon>
        <taxon>Enterobacter</taxon>
        <taxon>Enterobacter cloacae complex</taxon>
    </lineage>
</organism>
<evidence type="ECO:0000313" key="3">
    <source>
        <dbReference type="Proteomes" id="UP000682928"/>
    </source>
</evidence>
<accession>A0AA86ISD3</accession>
<name>A0AA86ISD3_9ENTR</name>
<dbReference type="EMBL" id="AP024590">
    <property type="protein sequence ID" value="BCU53627.1"/>
    <property type="molecule type" value="Genomic_DNA"/>
</dbReference>
<gene>
    <name evidence="2" type="ORF">ENKO_02210</name>
</gene>
<dbReference type="RefSeq" id="WP_088221071.1">
    <property type="nucleotide sequence ID" value="NZ_AP024590.1"/>
</dbReference>
<keyword evidence="1" id="KW-1133">Transmembrane helix</keyword>
<keyword evidence="1" id="KW-0472">Membrane</keyword>